<dbReference type="RefSeq" id="WP_163770544.1">
    <property type="nucleotide sequence ID" value="NZ_JAAGXA010000001.1"/>
</dbReference>
<gene>
    <name evidence="2" type="ORF">G3T38_02955</name>
</gene>
<evidence type="ECO:0000256" key="1">
    <source>
        <dbReference type="SAM" id="SignalP"/>
    </source>
</evidence>
<feature type="signal peptide" evidence="1">
    <location>
        <begin position="1"/>
        <end position="21"/>
    </location>
</feature>
<dbReference type="Proteomes" id="UP000468687">
    <property type="component" value="Unassembled WGS sequence"/>
</dbReference>
<evidence type="ECO:0008006" key="4">
    <source>
        <dbReference type="Google" id="ProtNLM"/>
    </source>
</evidence>
<dbReference type="PROSITE" id="PS51257">
    <property type="entry name" value="PROKAR_LIPOPROTEIN"/>
    <property type="match status" value="1"/>
</dbReference>
<evidence type="ECO:0000313" key="3">
    <source>
        <dbReference type="Proteomes" id="UP000468687"/>
    </source>
</evidence>
<keyword evidence="1" id="KW-0732">Signal</keyword>
<organism evidence="2 3">
    <name type="scientific">Nocardioides zeae</name>
    <dbReference type="NCBI Taxonomy" id="1457234"/>
    <lineage>
        <taxon>Bacteria</taxon>
        <taxon>Bacillati</taxon>
        <taxon>Actinomycetota</taxon>
        <taxon>Actinomycetes</taxon>
        <taxon>Propionibacteriales</taxon>
        <taxon>Nocardioidaceae</taxon>
        <taxon>Nocardioides</taxon>
    </lineage>
</organism>
<comment type="caution">
    <text evidence="2">The sequence shown here is derived from an EMBL/GenBank/DDBJ whole genome shotgun (WGS) entry which is preliminary data.</text>
</comment>
<protein>
    <recommendedName>
        <fullName evidence="4">DUF4352 domain-containing protein</fullName>
    </recommendedName>
</protein>
<name>A0A6P0HER9_9ACTN</name>
<dbReference type="EMBL" id="JAAGXA010000001">
    <property type="protein sequence ID" value="NEN77232.1"/>
    <property type="molecule type" value="Genomic_DNA"/>
</dbReference>
<evidence type="ECO:0000313" key="2">
    <source>
        <dbReference type="EMBL" id="NEN77232.1"/>
    </source>
</evidence>
<keyword evidence="3" id="KW-1185">Reference proteome</keyword>
<sequence>MKRTSLGTIALALALPLAVSACSGSDDADGDAAETATPDPVAENAAEVGVGDAVELPDGLSVTVTAMEVGGDSGGPWVSAEVVVDNPTDVEGAVPTFGLVCAEGPAIGDYAAGSTIVIGDPLAAGETVTGTLNLLLPGDTRSGTEVPTCTAPAYVQAASVTTADLEATTGRVDVPAAVLEQLG</sequence>
<dbReference type="AlphaFoldDB" id="A0A6P0HER9"/>
<reference evidence="2 3" key="1">
    <citation type="journal article" date="2014" name="Int. J. Syst. Evol. Microbiol.">
        <title>Nocardioides zeae sp. nov., isolated from the stem of Zea mays.</title>
        <authorList>
            <person name="Glaeser S.P."/>
            <person name="McInroy J.A."/>
            <person name="Busse H.J."/>
            <person name="Kampfer P."/>
        </authorList>
    </citation>
    <scope>NUCLEOTIDE SEQUENCE [LARGE SCALE GENOMIC DNA]</scope>
    <source>
        <strain evidence="2 3">JCM 30728</strain>
    </source>
</reference>
<accession>A0A6P0HER9</accession>
<proteinExistence type="predicted"/>
<feature type="chain" id="PRO_5027096221" description="DUF4352 domain-containing protein" evidence="1">
    <location>
        <begin position="22"/>
        <end position="183"/>
    </location>
</feature>